<reference evidence="1 2" key="1">
    <citation type="submission" date="2023-04" db="EMBL/GenBank/DDBJ databases">
        <title>A novel species of the genus Streptomyces: Streptomyces pakalii sp. nov. isolated from a Mexican soil jungle.</title>
        <authorList>
            <person name="Chavez-Hernandez M.A."/>
            <person name="Ortiz-Alvarez J."/>
            <person name="Villa-Tanaca L."/>
            <person name="Hernandez-Rodriguez C."/>
        </authorList>
    </citation>
    <scope>NUCLEOTIDE SEQUENCE [LARGE SCALE GENOMIC DNA]</scope>
    <source>
        <strain evidence="1 2">ENCB-J15</strain>
    </source>
</reference>
<accession>A0ABT7DC48</accession>
<proteinExistence type="predicted"/>
<dbReference type="Proteomes" id="UP001237194">
    <property type="component" value="Unassembled WGS sequence"/>
</dbReference>
<dbReference type="EMBL" id="JARWAF010000011">
    <property type="protein sequence ID" value="MDJ1643392.1"/>
    <property type="molecule type" value="Genomic_DNA"/>
</dbReference>
<dbReference type="RefSeq" id="WP_283897846.1">
    <property type="nucleotide sequence ID" value="NZ_JARWAF010000011.1"/>
</dbReference>
<gene>
    <name evidence="1" type="ORF">P5W92_23710</name>
</gene>
<sequence length="61" mass="6452">MTDVMGTARPAPGTPGPCAEALGYVEWHHFAGEYPRFEGRGEEFAGRLRAALASTFAGEPG</sequence>
<keyword evidence="2" id="KW-1185">Reference proteome</keyword>
<protein>
    <submittedName>
        <fullName evidence="1">Uncharacterized protein</fullName>
    </submittedName>
</protein>
<evidence type="ECO:0000313" key="2">
    <source>
        <dbReference type="Proteomes" id="UP001237194"/>
    </source>
</evidence>
<evidence type="ECO:0000313" key="1">
    <source>
        <dbReference type="EMBL" id="MDJ1643392.1"/>
    </source>
</evidence>
<organism evidence="1 2">
    <name type="scientific">Streptomyces pakalii</name>
    <dbReference type="NCBI Taxonomy" id="3036494"/>
    <lineage>
        <taxon>Bacteria</taxon>
        <taxon>Bacillati</taxon>
        <taxon>Actinomycetota</taxon>
        <taxon>Actinomycetes</taxon>
        <taxon>Kitasatosporales</taxon>
        <taxon>Streptomycetaceae</taxon>
        <taxon>Streptomyces</taxon>
    </lineage>
</organism>
<comment type="caution">
    <text evidence="1">The sequence shown here is derived from an EMBL/GenBank/DDBJ whole genome shotgun (WGS) entry which is preliminary data.</text>
</comment>
<name>A0ABT7DC48_9ACTN</name>